<protein>
    <recommendedName>
        <fullName evidence="2">2TM domain-containing protein</fullName>
    </recommendedName>
</protein>
<feature type="domain" description="2TM" evidence="2">
    <location>
        <begin position="61"/>
        <end position="135"/>
    </location>
</feature>
<dbReference type="Proteomes" id="UP000245124">
    <property type="component" value="Unassembled WGS sequence"/>
</dbReference>
<dbReference type="RefSeq" id="WP_109011446.1">
    <property type="nucleotide sequence ID" value="NZ_BDUD01000001.1"/>
</dbReference>
<dbReference type="Pfam" id="PF13239">
    <property type="entry name" value="2TM"/>
    <property type="match status" value="1"/>
</dbReference>
<dbReference type="AlphaFoldDB" id="A0A2R5FZA3"/>
<dbReference type="OrthoDB" id="560236at2"/>
<keyword evidence="4" id="KW-1185">Reference proteome</keyword>
<comment type="caution">
    <text evidence="3">The sequence shown here is derived from an EMBL/GenBank/DDBJ whole genome shotgun (WGS) entry which is preliminary data.</text>
</comment>
<dbReference type="InterPro" id="IPR025698">
    <property type="entry name" value="2TM_dom"/>
</dbReference>
<keyword evidence="1" id="KW-0812">Transmembrane</keyword>
<feature type="transmembrane region" description="Helical" evidence="1">
    <location>
        <begin position="70"/>
        <end position="90"/>
    </location>
</feature>
<evidence type="ECO:0000256" key="1">
    <source>
        <dbReference type="SAM" id="Phobius"/>
    </source>
</evidence>
<evidence type="ECO:0000313" key="4">
    <source>
        <dbReference type="Proteomes" id="UP000245124"/>
    </source>
</evidence>
<evidence type="ECO:0000259" key="2">
    <source>
        <dbReference type="Pfam" id="PF13239"/>
    </source>
</evidence>
<organism evidence="3 4">
    <name type="scientific">Nostoc commune NIES-4072</name>
    <dbReference type="NCBI Taxonomy" id="2005467"/>
    <lineage>
        <taxon>Bacteria</taxon>
        <taxon>Bacillati</taxon>
        <taxon>Cyanobacteriota</taxon>
        <taxon>Cyanophyceae</taxon>
        <taxon>Nostocales</taxon>
        <taxon>Nostocaceae</taxon>
        <taxon>Nostoc</taxon>
    </lineage>
</organism>
<proteinExistence type="predicted"/>
<accession>A0A2R5FZA3</accession>
<keyword evidence="1" id="KW-1133">Transmembrane helix</keyword>
<dbReference type="EMBL" id="BDUD01000001">
    <property type="protein sequence ID" value="GBG21573.1"/>
    <property type="molecule type" value="Genomic_DNA"/>
</dbReference>
<gene>
    <name evidence="3" type="ORF">NIES4072_52600</name>
</gene>
<feature type="transmembrane region" description="Helical" evidence="1">
    <location>
        <begin position="96"/>
        <end position="115"/>
    </location>
</feature>
<evidence type="ECO:0000313" key="3">
    <source>
        <dbReference type="EMBL" id="GBG21573.1"/>
    </source>
</evidence>
<sequence>MTYDSEDVQKILQIALARKQEGGFSREQLREMASDLGISSDILEATENKWLAQEEEERLRRTFNTFRRRAFRANLVSFVAVNLFLILLNLITSPSYFWAIFPVLGWGLGLFFHWWSVYQSKSEGYEIAFQNWRTKI</sequence>
<keyword evidence="1" id="KW-0472">Membrane</keyword>
<name>A0A2R5FZA3_NOSCO</name>
<reference evidence="3 4" key="1">
    <citation type="submission" date="2017-06" db="EMBL/GenBank/DDBJ databases">
        <title>Genome sequencing of cyanobaciteial culture collection at National Institute for Environmental Studies (NIES).</title>
        <authorList>
            <person name="Hirose Y."/>
            <person name="Shimura Y."/>
            <person name="Fujisawa T."/>
            <person name="Nakamura Y."/>
            <person name="Kawachi M."/>
        </authorList>
    </citation>
    <scope>NUCLEOTIDE SEQUENCE [LARGE SCALE GENOMIC DNA]</scope>
    <source>
        <strain evidence="3 4">NIES-4072</strain>
    </source>
</reference>